<reference evidence="1 2" key="1">
    <citation type="submission" date="2018-02" db="EMBL/GenBank/DDBJ databases">
        <title>Comparative genomics of Pseudomonas syringae.</title>
        <authorList>
            <person name="Hulin M.T."/>
        </authorList>
    </citation>
    <scope>NUCLEOTIDE SEQUENCE [LARGE SCALE GENOMIC DNA]</scope>
    <source>
        <strain evidence="1 2">R2leaf</strain>
    </source>
</reference>
<evidence type="ECO:0000313" key="2">
    <source>
        <dbReference type="Proteomes" id="UP000236903"/>
    </source>
</evidence>
<accession>A0AAD0GRU9</accession>
<dbReference type="Proteomes" id="UP000236903">
    <property type="component" value="Chromosome"/>
</dbReference>
<evidence type="ECO:0000313" key="1">
    <source>
        <dbReference type="EMBL" id="AVB22091.1"/>
    </source>
</evidence>
<dbReference type="EMBL" id="CP026562">
    <property type="protein sequence ID" value="AVB22091.1"/>
    <property type="molecule type" value="Genomic_DNA"/>
</dbReference>
<dbReference type="AlphaFoldDB" id="A0AAD0GRU9"/>
<name>A0AAD0GRU9_9PSED</name>
<gene>
    <name evidence="1" type="ORF">BKM03_24985</name>
</gene>
<dbReference type="KEGG" id="pavl:BKM03_24985"/>
<sequence>MASCLTLACRSPPRSLPRRPCAQCPCGRELAHEEAGADAEYLLISQSFFASKLAPTKAMCMMWPNQCPCGRELAHEEAGADAEYLPISQSFFASKLPREAGTATTTYPALSETRVSVYPLRGR</sequence>
<organism evidence="1 2">
    <name type="scientific">Pseudomonas avellanae</name>
    <dbReference type="NCBI Taxonomy" id="46257"/>
    <lineage>
        <taxon>Bacteria</taxon>
        <taxon>Pseudomonadati</taxon>
        <taxon>Pseudomonadota</taxon>
        <taxon>Gammaproteobacteria</taxon>
        <taxon>Pseudomonadales</taxon>
        <taxon>Pseudomonadaceae</taxon>
        <taxon>Pseudomonas</taxon>
    </lineage>
</organism>
<protein>
    <submittedName>
        <fullName evidence="1">Uncharacterized protein</fullName>
    </submittedName>
</protein>
<proteinExistence type="predicted"/>